<evidence type="ECO:0000313" key="3">
    <source>
        <dbReference type="EMBL" id="GGG50687.1"/>
    </source>
</evidence>
<dbReference type="RefSeq" id="WP_188903931.1">
    <property type="nucleotide sequence ID" value="NZ_BMKS01000022.1"/>
</dbReference>
<dbReference type="SUPFAM" id="SSF102405">
    <property type="entry name" value="MCP/YpsA-like"/>
    <property type="match status" value="1"/>
</dbReference>
<gene>
    <name evidence="3" type="ORF">GCM10010964_42420</name>
</gene>
<proteinExistence type="inferred from homology"/>
<dbReference type="PANTHER" id="PTHR43022:SF1">
    <property type="entry name" value="PROTEIN SMF"/>
    <property type="match status" value="1"/>
</dbReference>
<dbReference type="AlphaFoldDB" id="A0A8J2ZFM8"/>
<dbReference type="Gene3D" id="3.40.50.450">
    <property type="match status" value="1"/>
</dbReference>
<organism evidence="3 4">
    <name type="scientific">Caldovatus sediminis</name>
    <dbReference type="NCBI Taxonomy" id="2041189"/>
    <lineage>
        <taxon>Bacteria</taxon>
        <taxon>Pseudomonadati</taxon>
        <taxon>Pseudomonadota</taxon>
        <taxon>Alphaproteobacteria</taxon>
        <taxon>Acetobacterales</taxon>
        <taxon>Roseomonadaceae</taxon>
        <taxon>Caldovatus</taxon>
    </lineage>
</organism>
<reference evidence="3 4" key="1">
    <citation type="journal article" date="2014" name="Int. J. Syst. Evol. Microbiol.">
        <title>Complete genome sequence of Corynebacterium casei LMG S-19264T (=DSM 44701T), isolated from a smear-ripened cheese.</title>
        <authorList>
            <consortium name="US DOE Joint Genome Institute (JGI-PGF)"/>
            <person name="Walter F."/>
            <person name="Albersmeier A."/>
            <person name="Kalinowski J."/>
            <person name="Ruckert C."/>
        </authorList>
    </citation>
    <scope>NUCLEOTIDE SEQUENCE [LARGE SCALE GENOMIC DNA]</scope>
    <source>
        <strain evidence="3 4">CGMCC 1.16330</strain>
    </source>
</reference>
<comment type="similarity">
    <text evidence="1">Belongs to the DprA/Smf family.</text>
</comment>
<dbReference type="InterPro" id="IPR057666">
    <property type="entry name" value="DrpA_SLOG"/>
</dbReference>
<evidence type="ECO:0000256" key="1">
    <source>
        <dbReference type="ARBA" id="ARBA00006525"/>
    </source>
</evidence>
<dbReference type="EMBL" id="BMKS01000022">
    <property type="protein sequence ID" value="GGG50687.1"/>
    <property type="molecule type" value="Genomic_DNA"/>
</dbReference>
<protein>
    <recommendedName>
        <fullName evidence="2">Smf/DprA SLOG domain-containing protein</fullName>
    </recommendedName>
</protein>
<dbReference type="InterPro" id="IPR003488">
    <property type="entry name" value="DprA"/>
</dbReference>
<dbReference type="GO" id="GO:0009294">
    <property type="term" value="P:DNA-mediated transformation"/>
    <property type="evidence" value="ECO:0007669"/>
    <property type="project" value="InterPro"/>
</dbReference>
<sequence length="234" mass="24742">MPDMPSAARLEPGRPGYPLGMSRGGKAPILSALGNLALLDTPGLGFCGSRKASEKGIAVTVDCAEQAVQAGFTVISGNAAGVDLAAHRTALAQGGATILVLAEGIDRFRIRQDLRPVWDWSRVLVISQFPPAATWQAYRAMERNAVIIALSRAMIVVEAGETGGTLAAGLRTLQVGKPLFVADYENIEEVAPGNAQLLARGAMRLRRSRETGRANVASLREIAARQTPVQSVLF</sequence>
<evidence type="ECO:0000313" key="4">
    <source>
        <dbReference type="Proteomes" id="UP000597507"/>
    </source>
</evidence>
<dbReference type="Proteomes" id="UP000597507">
    <property type="component" value="Unassembled WGS sequence"/>
</dbReference>
<comment type="caution">
    <text evidence="3">The sequence shown here is derived from an EMBL/GenBank/DDBJ whole genome shotgun (WGS) entry which is preliminary data.</text>
</comment>
<name>A0A8J2ZFM8_9PROT</name>
<evidence type="ECO:0000259" key="2">
    <source>
        <dbReference type="Pfam" id="PF02481"/>
    </source>
</evidence>
<dbReference type="Pfam" id="PF02481">
    <property type="entry name" value="DNA_processg_A"/>
    <property type="match status" value="1"/>
</dbReference>
<accession>A0A8J2ZFM8</accession>
<keyword evidence="4" id="KW-1185">Reference proteome</keyword>
<feature type="domain" description="Smf/DprA SLOG" evidence="2">
    <location>
        <begin position="15"/>
        <end position="207"/>
    </location>
</feature>
<dbReference type="PANTHER" id="PTHR43022">
    <property type="entry name" value="PROTEIN SMF"/>
    <property type="match status" value="1"/>
</dbReference>